<reference evidence="7" key="1">
    <citation type="submission" date="2021-01" db="EMBL/GenBank/DDBJ databases">
        <authorList>
            <person name="Corre E."/>
            <person name="Pelletier E."/>
            <person name="Niang G."/>
            <person name="Scheremetjew M."/>
            <person name="Finn R."/>
            <person name="Kale V."/>
            <person name="Holt S."/>
            <person name="Cochrane G."/>
            <person name="Meng A."/>
            <person name="Brown T."/>
            <person name="Cohen L."/>
        </authorList>
    </citation>
    <scope>NUCLEOTIDE SEQUENCE</scope>
    <source>
        <strain evidence="7">UIO037</strain>
    </source>
</reference>
<dbReference type="InterPro" id="IPR051090">
    <property type="entry name" value="Inositol_monoP_superfamily"/>
</dbReference>
<evidence type="ECO:0000256" key="2">
    <source>
        <dbReference type="ARBA" id="ARBA00009759"/>
    </source>
</evidence>
<evidence type="ECO:0000256" key="6">
    <source>
        <dbReference type="PIRSR" id="PIRSR600760-2"/>
    </source>
</evidence>
<dbReference type="PANTHER" id="PTHR43200">
    <property type="entry name" value="PHOSPHATASE"/>
    <property type="match status" value="1"/>
</dbReference>
<gene>
    <name evidence="7" type="ORF">CPOL0286_LOCUS1081</name>
</gene>
<dbReference type="Pfam" id="PF00459">
    <property type="entry name" value="Inositol_P"/>
    <property type="match status" value="1"/>
</dbReference>
<keyword evidence="5 6" id="KW-0460">Magnesium</keyword>
<dbReference type="CDD" id="cd01641">
    <property type="entry name" value="Bacterial_IMPase_like_1"/>
    <property type="match status" value="1"/>
</dbReference>
<dbReference type="InterPro" id="IPR020583">
    <property type="entry name" value="Inositol_monoP_metal-BS"/>
</dbReference>
<feature type="binding site" evidence="6">
    <location>
        <position position="222"/>
    </location>
    <ligand>
        <name>Mg(2+)</name>
        <dbReference type="ChEBI" id="CHEBI:18420"/>
        <label>1</label>
        <note>catalytic</note>
    </ligand>
</feature>
<accession>A0A7S4HDA6</accession>
<feature type="binding site" evidence="6">
    <location>
        <position position="80"/>
    </location>
    <ligand>
        <name>Mg(2+)</name>
        <dbReference type="ChEBI" id="CHEBI:18420"/>
        <label>1</label>
        <note>catalytic</note>
    </ligand>
</feature>
<dbReference type="SUPFAM" id="SSF56655">
    <property type="entry name" value="Carbohydrate phosphatase"/>
    <property type="match status" value="1"/>
</dbReference>
<dbReference type="EMBL" id="HBKO01002157">
    <property type="protein sequence ID" value="CAE2195727.1"/>
    <property type="molecule type" value="Transcribed_RNA"/>
</dbReference>
<proteinExistence type="inferred from homology"/>
<keyword evidence="3 6" id="KW-0479">Metal-binding</keyword>
<comment type="similarity">
    <text evidence="2">Belongs to the inositol monophosphatase superfamily.</text>
</comment>
<keyword evidence="4" id="KW-0378">Hydrolase</keyword>
<evidence type="ECO:0000256" key="5">
    <source>
        <dbReference type="ARBA" id="ARBA00022842"/>
    </source>
</evidence>
<feature type="binding site" evidence="6">
    <location>
        <position position="99"/>
    </location>
    <ligand>
        <name>Mg(2+)</name>
        <dbReference type="ChEBI" id="CHEBI:18420"/>
        <label>1</label>
        <note>catalytic</note>
    </ligand>
</feature>
<comment type="cofactor">
    <cofactor evidence="1 6">
        <name>Mg(2+)</name>
        <dbReference type="ChEBI" id="CHEBI:18420"/>
    </cofactor>
</comment>
<protein>
    <recommendedName>
        <fullName evidence="8">Histidinol-phosphatase</fullName>
    </recommendedName>
</protein>
<evidence type="ECO:0000256" key="4">
    <source>
        <dbReference type="ARBA" id="ARBA00022801"/>
    </source>
</evidence>
<evidence type="ECO:0008006" key="8">
    <source>
        <dbReference type="Google" id="ProtNLM"/>
    </source>
</evidence>
<organism evidence="7">
    <name type="scientific">Prymnesium polylepis</name>
    <dbReference type="NCBI Taxonomy" id="72548"/>
    <lineage>
        <taxon>Eukaryota</taxon>
        <taxon>Haptista</taxon>
        <taxon>Haptophyta</taxon>
        <taxon>Prymnesiophyceae</taxon>
        <taxon>Prymnesiales</taxon>
        <taxon>Prymnesiaceae</taxon>
        <taxon>Prymnesium</taxon>
    </lineage>
</organism>
<dbReference type="GO" id="GO:0046872">
    <property type="term" value="F:metal ion binding"/>
    <property type="evidence" value="ECO:0007669"/>
    <property type="project" value="UniProtKB-KW"/>
</dbReference>
<sequence>MMGSAHVPPDLVSFAHELADAARKVIVPYWRQPIEVESKIEEGRSQAQVESPVTVADRQAEQVMRGLITSRYPTHGICGEEFGSERTEAEWVWVLDPIDGTKSFITGKPLFGTLIACLHCGAPVIGVIDQCVLDERWVGVKGRGTQLNGVAVRATGCGALKDAMAYATTPHMFSPGIEADAWAAICASVKRPLYGADCYAYALVASGFGADVVVEADLGLYDYCALVPVVEGAGGVMTDWHGIPLTLQHHEASRGRVVAAANPSLHAEAVAVLSSTAVRSATLRKTLISRVSLPSLAVGVLLGLLLARAT</sequence>
<dbReference type="InterPro" id="IPR000760">
    <property type="entry name" value="Inositol_monophosphatase-like"/>
</dbReference>
<dbReference type="GO" id="GO:0016791">
    <property type="term" value="F:phosphatase activity"/>
    <property type="evidence" value="ECO:0007669"/>
    <property type="project" value="UniProtKB-ARBA"/>
</dbReference>
<dbReference type="PRINTS" id="PR00377">
    <property type="entry name" value="IMPHPHTASES"/>
</dbReference>
<evidence type="ECO:0000313" key="7">
    <source>
        <dbReference type="EMBL" id="CAE2195727.1"/>
    </source>
</evidence>
<feature type="binding site" evidence="6">
    <location>
        <position position="98"/>
    </location>
    <ligand>
        <name>Mg(2+)</name>
        <dbReference type="ChEBI" id="CHEBI:18420"/>
        <label>1</label>
        <note>catalytic</note>
    </ligand>
</feature>
<feature type="binding site" evidence="6">
    <location>
        <position position="96"/>
    </location>
    <ligand>
        <name>Mg(2+)</name>
        <dbReference type="ChEBI" id="CHEBI:18420"/>
        <label>1</label>
        <note>catalytic</note>
    </ligand>
</feature>
<dbReference type="Gene3D" id="3.30.540.10">
    <property type="entry name" value="Fructose-1,6-Bisphosphatase, subunit A, domain 1"/>
    <property type="match status" value="1"/>
</dbReference>
<name>A0A7S4HDA6_9EUKA</name>
<dbReference type="AlphaFoldDB" id="A0A7S4HDA6"/>
<evidence type="ECO:0000256" key="1">
    <source>
        <dbReference type="ARBA" id="ARBA00001946"/>
    </source>
</evidence>
<dbReference type="FunFam" id="3.30.540.10:FF:000030">
    <property type="entry name" value="Inositol monophosphatase"/>
    <property type="match status" value="1"/>
</dbReference>
<dbReference type="PROSITE" id="PS00629">
    <property type="entry name" value="IMP_1"/>
    <property type="match status" value="1"/>
</dbReference>
<dbReference type="PANTHER" id="PTHR43200:SF6">
    <property type="entry name" value="3'(2'),5'-BISPHOSPHATE NUCLEOTIDASE"/>
    <property type="match status" value="1"/>
</dbReference>
<dbReference type="GO" id="GO:0000105">
    <property type="term" value="P:L-histidine biosynthetic process"/>
    <property type="evidence" value="ECO:0007669"/>
    <property type="project" value="TreeGrafter"/>
</dbReference>
<evidence type="ECO:0000256" key="3">
    <source>
        <dbReference type="ARBA" id="ARBA00022723"/>
    </source>
</evidence>
<dbReference type="Gene3D" id="3.40.190.80">
    <property type="match status" value="1"/>
</dbReference>